<keyword evidence="2" id="KW-1185">Reference proteome</keyword>
<gene>
    <name evidence="1" type="ORF">NA56DRAFT_698421</name>
</gene>
<proteinExistence type="predicted"/>
<accession>A0A2J6QJ19</accession>
<sequence>METTRTINLLACLAAASHDSELSEDLQLCGTMTFKVTAQGQQHVVRPGVQTSTSTPSPITRLLARIEDWPLRVSKKVAHRIDAAVRLEDNNAVMPPAVGGCAALFLQATINLTPLLGQVQARQTTIDVGGRNRRNSPSLKGDSGSLNKFIQDLPDCRAPVALLEENVNSKSGRWDLTQLATLLDLHEVIAQSLTMEESSAFEKTRIVLGPTCQMWKSTVHTLRLEATPLPAEGTTSKRCDAPSITAAPADNQVCTSKRSKSSVGTWKCRLQPARVSEGCSYELTAGVVVALLQDDPWSFIIQE</sequence>
<organism evidence="1 2">
    <name type="scientific">Hyaloscypha hepaticicola</name>
    <dbReference type="NCBI Taxonomy" id="2082293"/>
    <lineage>
        <taxon>Eukaryota</taxon>
        <taxon>Fungi</taxon>
        <taxon>Dikarya</taxon>
        <taxon>Ascomycota</taxon>
        <taxon>Pezizomycotina</taxon>
        <taxon>Leotiomycetes</taxon>
        <taxon>Helotiales</taxon>
        <taxon>Hyaloscyphaceae</taxon>
        <taxon>Hyaloscypha</taxon>
    </lineage>
</organism>
<reference evidence="1 2" key="1">
    <citation type="submission" date="2016-05" db="EMBL/GenBank/DDBJ databases">
        <title>A degradative enzymes factory behind the ericoid mycorrhizal symbiosis.</title>
        <authorList>
            <consortium name="DOE Joint Genome Institute"/>
            <person name="Martino E."/>
            <person name="Morin E."/>
            <person name="Grelet G."/>
            <person name="Kuo A."/>
            <person name="Kohler A."/>
            <person name="Daghino S."/>
            <person name="Barry K."/>
            <person name="Choi C."/>
            <person name="Cichocki N."/>
            <person name="Clum A."/>
            <person name="Copeland A."/>
            <person name="Hainaut M."/>
            <person name="Haridas S."/>
            <person name="Labutti K."/>
            <person name="Lindquist E."/>
            <person name="Lipzen A."/>
            <person name="Khouja H.-R."/>
            <person name="Murat C."/>
            <person name="Ohm R."/>
            <person name="Olson A."/>
            <person name="Spatafora J."/>
            <person name="Veneault-Fourrey C."/>
            <person name="Henrissat B."/>
            <person name="Grigoriev I."/>
            <person name="Martin F."/>
            <person name="Perotto S."/>
        </authorList>
    </citation>
    <scope>NUCLEOTIDE SEQUENCE [LARGE SCALE GENOMIC DNA]</scope>
    <source>
        <strain evidence="1 2">UAMH 7357</strain>
    </source>
</reference>
<evidence type="ECO:0000313" key="1">
    <source>
        <dbReference type="EMBL" id="PMD26255.1"/>
    </source>
</evidence>
<dbReference type="EMBL" id="KZ613468">
    <property type="protein sequence ID" value="PMD26255.1"/>
    <property type="molecule type" value="Genomic_DNA"/>
</dbReference>
<dbReference type="Proteomes" id="UP000235672">
    <property type="component" value="Unassembled WGS sequence"/>
</dbReference>
<protein>
    <submittedName>
        <fullName evidence="1">Uncharacterized protein</fullName>
    </submittedName>
</protein>
<name>A0A2J6QJ19_9HELO</name>
<dbReference type="AlphaFoldDB" id="A0A2J6QJ19"/>
<evidence type="ECO:0000313" key="2">
    <source>
        <dbReference type="Proteomes" id="UP000235672"/>
    </source>
</evidence>